<keyword evidence="3" id="KW-0812">Transmembrane</keyword>
<dbReference type="RefSeq" id="WP_162205637.1">
    <property type="nucleotide sequence ID" value="NZ_VIRB01000073.1"/>
</dbReference>
<dbReference type="AlphaFoldDB" id="A0A9X5H6U0"/>
<dbReference type="EMBL" id="VIRB01000073">
    <property type="protein sequence ID" value="NDO69385.1"/>
    <property type="molecule type" value="Genomic_DNA"/>
</dbReference>
<name>A0A9X5H6U0_9FIRM</name>
<feature type="transmembrane region" description="Helical" evidence="3">
    <location>
        <begin position="68"/>
        <end position="89"/>
    </location>
</feature>
<feature type="transmembrane region" description="Helical" evidence="3">
    <location>
        <begin position="35"/>
        <end position="56"/>
    </location>
</feature>
<protein>
    <submittedName>
        <fullName evidence="4">Uncharacterized protein</fullName>
    </submittedName>
</protein>
<comment type="caution">
    <text evidence="4">The sequence shown here is derived from an EMBL/GenBank/DDBJ whole genome shotgun (WGS) entry which is preliminary data.</text>
</comment>
<evidence type="ECO:0000256" key="3">
    <source>
        <dbReference type="SAM" id="Phobius"/>
    </source>
</evidence>
<accession>A0A9X5H6U0</accession>
<organism evidence="4 5">
    <name type="scientific">Schaedlerella arabinosiphila</name>
    <dbReference type="NCBI Taxonomy" id="2044587"/>
    <lineage>
        <taxon>Bacteria</taxon>
        <taxon>Bacillati</taxon>
        <taxon>Bacillota</taxon>
        <taxon>Clostridia</taxon>
        <taxon>Lachnospirales</taxon>
        <taxon>Lachnospiraceae</taxon>
        <taxon>Schaedlerella</taxon>
    </lineage>
</organism>
<dbReference type="Proteomes" id="UP000474104">
    <property type="component" value="Unassembled WGS sequence"/>
</dbReference>
<feature type="region of interest" description="Disordered" evidence="2">
    <location>
        <begin position="183"/>
        <end position="204"/>
    </location>
</feature>
<evidence type="ECO:0000256" key="1">
    <source>
        <dbReference type="SAM" id="Coils"/>
    </source>
</evidence>
<keyword evidence="1" id="KW-0175">Coiled coil</keyword>
<evidence type="ECO:0000313" key="4">
    <source>
        <dbReference type="EMBL" id="NDO69385.1"/>
    </source>
</evidence>
<gene>
    <name evidence="4" type="ORF">FMM80_12150</name>
</gene>
<feature type="compositionally biased region" description="Low complexity" evidence="2">
    <location>
        <begin position="190"/>
        <end position="204"/>
    </location>
</feature>
<proteinExistence type="predicted"/>
<keyword evidence="3" id="KW-0472">Membrane</keyword>
<reference evidence="4 5" key="1">
    <citation type="submission" date="2019-07" db="EMBL/GenBank/DDBJ databases">
        <title>Draft genome sequences of 15 bacterial species constituting the stable defined intestinal microbiota of the GM15 gnotobiotic mouse model.</title>
        <authorList>
            <person name="Elie C."/>
            <person name="Mathieu A."/>
            <person name="Saliou A."/>
            <person name="Darnaud M."/>
            <person name="Leulier F."/>
            <person name="Tamellini A."/>
        </authorList>
    </citation>
    <scope>NUCLEOTIDE SEQUENCE [LARGE SCALE GENOMIC DNA]</scope>
    <source>
        <strain evidence="5">ASF 502</strain>
    </source>
</reference>
<evidence type="ECO:0000313" key="5">
    <source>
        <dbReference type="Proteomes" id="UP000474104"/>
    </source>
</evidence>
<feature type="transmembrane region" description="Helical" evidence="3">
    <location>
        <begin position="101"/>
        <end position="122"/>
    </location>
</feature>
<feature type="coiled-coil region" evidence="1">
    <location>
        <begin position="264"/>
        <end position="303"/>
    </location>
</feature>
<evidence type="ECO:0000256" key="2">
    <source>
        <dbReference type="SAM" id="MobiDB-lite"/>
    </source>
</evidence>
<sequence length="355" mass="40055">MFYNARRVRKRQNHAMVKAEIEKQNAGQSFLQNPYVKNGIIVVCMIADMATLYSIFELQMTEQQILTVIITIVIAGALNIAPVLLALCLNDQEDRSGLKKMQMAAFSGVFLILFISTAILRWTSRQDLFASETGIVISGVQDTGGSGSAMTDGALQGQPFQDMEPENIELREVRPKNTDHWEGQVQNAEPQDSQAPAAASQDQPPQAVWLQNIRSWKTAVQDTGIQGVTMAQNACALILLLEPLATSAVCFGLSYEKDPEKKKRQLLRLQNVRLRQQRDEYQVQIAELEQELSECDLEEYDREQYETMRQQIELYRQYFKIHARRRLAEKDGTANAATLLLEESKLVQAIGGMKL</sequence>
<keyword evidence="3" id="KW-1133">Transmembrane helix</keyword>